<comment type="cofactor">
    <cofactor evidence="7">
        <name>Zn(2+)</name>
        <dbReference type="ChEBI" id="CHEBI:29105"/>
    </cofactor>
    <text evidence="7">Binds 1 zinc ion per subunit.</text>
</comment>
<dbReference type="EC" id="4.2.1.1" evidence="2 8"/>
<keyword evidence="4 7" id="KW-0862">Zinc</keyword>
<evidence type="ECO:0000313" key="9">
    <source>
        <dbReference type="EMBL" id="SHG26803.1"/>
    </source>
</evidence>
<dbReference type="RefSeq" id="WP_073369639.1">
    <property type="nucleotide sequence ID" value="NZ_FQWB01000003.1"/>
</dbReference>
<feature type="binding site" evidence="7">
    <location>
        <position position="129"/>
    </location>
    <ligand>
        <name>Zn(2+)</name>
        <dbReference type="ChEBI" id="CHEBI:29105"/>
    </ligand>
</feature>
<feature type="binding site" evidence="7">
    <location>
        <position position="132"/>
    </location>
    <ligand>
        <name>Zn(2+)</name>
        <dbReference type="ChEBI" id="CHEBI:29105"/>
    </ligand>
</feature>
<evidence type="ECO:0000313" key="10">
    <source>
        <dbReference type="Proteomes" id="UP000184516"/>
    </source>
</evidence>
<evidence type="ECO:0000256" key="8">
    <source>
        <dbReference type="RuleBase" id="RU003956"/>
    </source>
</evidence>
<proteinExistence type="inferred from homology"/>
<name>A0A1M5IG93_9FLAO</name>
<keyword evidence="3 7" id="KW-0479">Metal-binding</keyword>
<dbReference type="GO" id="GO:0008270">
    <property type="term" value="F:zinc ion binding"/>
    <property type="evidence" value="ECO:0007669"/>
    <property type="project" value="UniProtKB-UniRule"/>
</dbReference>
<evidence type="ECO:0000256" key="6">
    <source>
        <dbReference type="ARBA" id="ARBA00048348"/>
    </source>
</evidence>
<evidence type="ECO:0000256" key="2">
    <source>
        <dbReference type="ARBA" id="ARBA00012925"/>
    </source>
</evidence>
<organism evidence="9 10">
    <name type="scientific">Flavobacterium fluvii</name>
    <dbReference type="NCBI Taxonomy" id="468056"/>
    <lineage>
        <taxon>Bacteria</taxon>
        <taxon>Pseudomonadati</taxon>
        <taxon>Bacteroidota</taxon>
        <taxon>Flavobacteriia</taxon>
        <taxon>Flavobacteriales</taxon>
        <taxon>Flavobacteriaceae</taxon>
        <taxon>Flavobacterium</taxon>
    </lineage>
</organism>
<keyword evidence="5 8" id="KW-0456">Lyase</keyword>
<comment type="catalytic activity">
    <reaction evidence="6 8">
        <text>hydrogencarbonate + H(+) = CO2 + H2O</text>
        <dbReference type="Rhea" id="RHEA:10748"/>
        <dbReference type="ChEBI" id="CHEBI:15377"/>
        <dbReference type="ChEBI" id="CHEBI:15378"/>
        <dbReference type="ChEBI" id="CHEBI:16526"/>
        <dbReference type="ChEBI" id="CHEBI:17544"/>
        <dbReference type="EC" id="4.2.1.1"/>
    </reaction>
</comment>
<dbReference type="InterPro" id="IPR036874">
    <property type="entry name" value="Carbonic_anhydrase_sf"/>
</dbReference>
<gene>
    <name evidence="9" type="ORF">SAMN05443549_10357</name>
</gene>
<dbReference type="PROSITE" id="PS00705">
    <property type="entry name" value="PROK_CO2_ANHYDRASE_2"/>
    <property type="match status" value="1"/>
</dbReference>
<reference evidence="10" key="1">
    <citation type="submission" date="2016-11" db="EMBL/GenBank/DDBJ databases">
        <authorList>
            <person name="Varghese N."/>
            <person name="Submissions S."/>
        </authorList>
    </citation>
    <scope>NUCLEOTIDE SEQUENCE [LARGE SCALE GENOMIC DNA]</scope>
    <source>
        <strain evidence="10">DSM 19978</strain>
    </source>
</reference>
<dbReference type="PANTHER" id="PTHR11002:SF76">
    <property type="entry name" value="CARBONIC ANHYDRASE"/>
    <property type="match status" value="1"/>
</dbReference>
<comment type="function">
    <text evidence="8">Reversible hydration of carbon dioxide.</text>
</comment>
<evidence type="ECO:0000256" key="3">
    <source>
        <dbReference type="ARBA" id="ARBA00022723"/>
    </source>
</evidence>
<dbReference type="Pfam" id="PF00484">
    <property type="entry name" value="Pro_CA"/>
    <property type="match status" value="1"/>
</dbReference>
<keyword evidence="10" id="KW-1185">Reference proteome</keyword>
<dbReference type="STRING" id="468056.SAMN05443549_10357"/>
<dbReference type="Proteomes" id="UP000184516">
    <property type="component" value="Unassembled WGS sequence"/>
</dbReference>
<dbReference type="PANTHER" id="PTHR11002">
    <property type="entry name" value="CARBONIC ANHYDRASE"/>
    <property type="match status" value="1"/>
</dbReference>
<dbReference type="InterPro" id="IPR001765">
    <property type="entry name" value="Carbonic_anhydrase"/>
</dbReference>
<comment type="similarity">
    <text evidence="1 8">Belongs to the beta-class carbonic anhydrase family.</text>
</comment>
<dbReference type="OrthoDB" id="9797527at2"/>
<evidence type="ECO:0000256" key="5">
    <source>
        <dbReference type="ARBA" id="ARBA00023239"/>
    </source>
</evidence>
<feature type="binding site" evidence="7">
    <location>
        <position position="76"/>
    </location>
    <ligand>
        <name>Zn(2+)</name>
        <dbReference type="ChEBI" id="CHEBI:29105"/>
    </ligand>
</feature>
<dbReference type="InterPro" id="IPR015892">
    <property type="entry name" value="Carbonic_anhydrase_CS"/>
</dbReference>
<dbReference type="PROSITE" id="PS00704">
    <property type="entry name" value="PROK_CO2_ANHYDRASE_1"/>
    <property type="match status" value="1"/>
</dbReference>
<accession>A0A1M5IG93</accession>
<evidence type="ECO:0000256" key="1">
    <source>
        <dbReference type="ARBA" id="ARBA00006217"/>
    </source>
</evidence>
<sequence>MKNRITALAIILATTLSCQKQTTPKAVPNKNETPIEKLVSGNKRFLDEKSIHPHQNKQTVLANQDAQHPFAVILTCSDSRVSPEILFDQGIGDLFVIRNAGNLISDIDMGSIEYAVEHLDTKLIVVLGHTECGAVKAYVGDKNNEYKKHLSHIDDIVATIADENEEKQISKEDLNACVIANIQHSLKMIQENPIVKEKHVKVVPMQYDIHTGKSLTL</sequence>
<dbReference type="GO" id="GO:0004089">
    <property type="term" value="F:carbonate dehydratase activity"/>
    <property type="evidence" value="ECO:0007669"/>
    <property type="project" value="UniProtKB-UniRule"/>
</dbReference>
<dbReference type="SMART" id="SM00947">
    <property type="entry name" value="Pro_CA"/>
    <property type="match status" value="1"/>
</dbReference>
<evidence type="ECO:0000256" key="7">
    <source>
        <dbReference type="PIRSR" id="PIRSR601765-1"/>
    </source>
</evidence>
<dbReference type="EMBL" id="FQWB01000003">
    <property type="protein sequence ID" value="SHG26803.1"/>
    <property type="molecule type" value="Genomic_DNA"/>
</dbReference>
<dbReference type="Gene3D" id="3.40.1050.10">
    <property type="entry name" value="Carbonic anhydrase"/>
    <property type="match status" value="1"/>
</dbReference>
<dbReference type="SUPFAM" id="SSF53056">
    <property type="entry name" value="beta-carbonic anhydrase, cab"/>
    <property type="match status" value="1"/>
</dbReference>
<evidence type="ECO:0000256" key="4">
    <source>
        <dbReference type="ARBA" id="ARBA00022833"/>
    </source>
</evidence>
<feature type="binding site" evidence="7">
    <location>
        <position position="78"/>
    </location>
    <ligand>
        <name>Zn(2+)</name>
        <dbReference type="ChEBI" id="CHEBI:29105"/>
    </ligand>
</feature>
<dbReference type="CDD" id="cd03378">
    <property type="entry name" value="beta_CA_cladeC"/>
    <property type="match status" value="1"/>
</dbReference>
<dbReference type="PROSITE" id="PS51257">
    <property type="entry name" value="PROKAR_LIPOPROTEIN"/>
    <property type="match status" value="1"/>
</dbReference>
<protein>
    <recommendedName>
        <fullName evidence="2 8">Carbonic anhydrase</fullName>
        <ecNumber evidence="2 8">4.2.1.1</ecNumber>
    </recommendedName>
    <alternativeName>
        <fullName evidence="8">Carbonate dehydratase</fullName>
    </alternativeName>
</protein>
<dbReference type="AlphaFoldDB" id="A0A1M5IG93"/>
<dbReference type="GO" id="GO:0015976">
    <property type="term" value="P:carbon utilization"/>
    <property type="evidence" value="ECO:0007669"/>
    <property type="project" value="InterPro"/>
</dbReference>